<dbReference type="PANTHER" id="PTHR35342">
    <property type="entry name" value="TRICARBOXYLIC TRANSPORT PROTEIN"/>
    <property type="match status" value="1"/>
</dbReference>
<feature type="transmembrane region" description="Helical" evidence="1">
    <location>
        <begin position="127"/>
        <end position="144"/>
    </location>
</feature>
<evidence type="ECO:0000256" key="1">
    <source>
        <dbReference type="SAM" id="Phobius"/>
    </source>
</evidence>
<comment type="caution">
    <text evidence="3">The sequence shown here is derived from an EMBL/GenBank/DDBJ whole genome shotgun (WGS) entry which is preliminary data.</text>
</comment>
<gene>
    <name evidence="3" type="ORF">S01H1_53626</name>
</gene>
<dbReference type="AlphaFoldDB" id="X0XKW0"/>
<organism evidence="3">
    <name type="scientific">marine sediment metagenome</name>
    <dbReference type="NCBI Taxonomy" id="412755"/>
    <lineage>
        <taxon>unclassified sequences</taxon>
        <taxon>metagenomes</taxon>
        <taxon>ecological metagenomes</taxon>
    </lineage>
</organism>
<keyword evidence="1" id="KW-1133">Transmembrane helix</keyword>
<keyword evidence="1" id="KW-0812">Transmembrane</keyword>
<keyword evidence="1" id="KW-0472">Membrane</keyword>
<feature type="transmembrane region" description="Helical" evidence="1">
    <location>
        <begin position="92"/>
        <end position="115"/>
    </location>
</feature>
<accession>X0XKW0</accession>
<dbReference type="InterPro" id="IPR002823">
    <property type="entry name" value="DUF112_TM"/>
</dbReference>
<dbReference type="Pfam" id="PF01970">
    <property type="entry name" value="TctA"/>
    <property type="match status" value="1"/>
</dbReference>
<dbReference type="EMBL" id="BARS01034739">
    <property type="protein sequence ID" value="GAG25606.1"/>
    <property type="molecule type" value="Genomic_DNA"/>
</dbReference>
<feature type="transmembrane region" description="Helical" evidence="1">
    <location>
        <begin position="183"/>
        <end position="204"/>
    </location>
</feature>
<proteinExistence type="predicted"/>
<evidence type="ECO:0000313" key="3">
    <source>
        <dbReference type="EMBL" id="GAG25606.1"/>
    </source>
</evidence>
<feature type="domain" description="DUF112" evidence="2">
    <location>
        <begin position="4"/>
        <end position="258"/>
    </location>
</feature>
<feature type="transmembrane region" description="Helical" evidence="1">
    <location>
        <begin position="35"/>
        <end position="54"/>
    </location>
</feature>
<sequence length="258" mass="27470">FDVFWSTQLGILVGMLPGLTATMGIALMATITYKFVGSHAILILICMYIGAIFGGSRTAILINIPGTPANAATTVDGHPLAKQGKAGQAMGLATTGSFLGSLFGMVMLAIFTPIIGNAALSFHSFEYFWLTIFGIIICGTLTAPKDPLKGWVAGFLGLFVATIGMEGMHAYRRFSFGNVNLAGGIQLLPAMIGVFGFSEVLMVMKKPEIKIVSRKIERVIPRLKDITKHWKTIIRSGFIGTIIGAIPGVGEDIAAWVS</sequence>
<protein>
    <recommendedName>
        <fullName evidence="2">DUF112 domain-containing protein</fullName>
    </recommendedName>
</protein>
<name>X0XKW0_9ZZZZ</name>
<dbReference type="PANTHER" id="PTHR35342:SF5">
    <property type="entry name" value="TRICARBOXYLIC TRANSPORT PROTEIN"/>
    <property type="match status" value="1"/>
</dbReference>
<evidence type="ECO:0000259" key="2">
    <source>
        <dbReference type="Pfam" id="PF01970"/>
    </source>
</evidence>
<feature type="transmembrane region" description="Helical" evidence="1">
    <location>
        <begin position="151"/>
        <end position="171"/>
    </location>
</feature>
<feature type="transmembrane region" description="Helical" evidence="1">
    <location>
        <begin position="9"/>
        <end position="29"/>
    </location>
</feature>
<feature type="non-terminal residue" evidence="3">
    <location>
        <position position="1"/>
    </location>
</feature>
<reference evidence="3" key="1">
    <citation type="journal article" date="2014" name="Front. Microbiol.">
        <title>High frequency of phylogenetically diverse reductive dehalogenase-homologous genes in deep subseafloor sedimentary metagenomes.</title>
        <authorList>
            <person name="Kawai M."/>
            <person name="Futagami T."/>
            <person name="Toyoda A."/>
            <person name="Takaki Y."/>
            <person name="Nishi S."/>
            <person name="Hori S."/>
            <person name="Arai W."/>
            <person name="Tsubouchi T."/>
            <person name="Morono Y."/>
            <person name="Uchiyama I."/>
            <person name="Ito T."/>
            <person name="Fujiyama A."/>
            <person name="Inagaki F."/>
            <person name="Takami H."/>
        </authorList>
    </citation>
    <scope>NUCLEOTIDE SEQUENCE</scope>
    <source>
        <strain evidence="3">Expedition CK06-06</strain>
    </source>
</reference>
<feature type="non-terminal residue" evidence="3">
    <location>
        <position position="258"/>
    </location>
</feature>